<protein>
    <submittedName>
        <fullName evidence="2">Uncharacterized protein</fullName>
    </submittedName>
</protein>
<proteinExistence type="predicted"/>
<gene>
    <name evidence="2" type="ORF">SDC9_164148</name>
</gene>
<evidence type="ECO:0000313" key="2">
    <source>
        <dbReference type="EMBL" id="MPN16801.1"/>
    </source>
</evidence>
<name>A0A645FQW2_9ZZZZ</name>
<comment type="caution">
    <text evidence="2">The sequence shown here is derived from an EMBL/GenBank/DDBJ whole genome shotgun (WGS) entry which is preliminary data.</text>
</comment>
<reference evidence="2" key="1">
    <citation type="submission" date="2019-08" db="EMBL/GenBank/DDBJ databases">
        <authorList>
            <person name="Kucharzyk K."/>
            <person name="Murdoch R.W."/>
            <person name="Higgins S."/>
            <person name="Loffler F."/>
        </authorList>
    </citation>
    <scope>NUCLEOTIDE SEQUENCE</scope>
</reference>
<keyword evidence="1" id="KW-0812">Transmembrane</keyword>
<dbReference type="EMBL" id="VSSQ01063799">
    <property type="protein sequence ID" value="MPN16801.1"/>
    <property type="molecule type" value="Genomic_DNA"/>
</dbReference>
<accession>A0A645FQW2</accession>
<organism evidence="2">
    <name type="scientific">bioreactor metagenome</name>
    <dbReference type="NCBI Taxonomy" id="1076179"/>
    <lineage>
        <taxon>unclassified sequences</taxon>
        <taxon>metagenomes</taxon>
        <taxon>ecological metagenomes</taxon>
    </lineage>
</organism>
<dbReference type="AlphaFoldDB" id="A0A645FQW2"/>
<keyword evidence="1" id="KW-0472">Membrane</keyword>
<feature type="transmembrane region" description="Helical" evidence="1">
    <location>
        <begin position="6"/>
        <end position="23"/>
    </location>
</feature>
<keyword evidence="1" id="KW-1133">Transmembrane helix</keyword>
<sequence length="88" mass="9609">MKTPFLFITLSIFMPFPLIILSTKDSPKSLAIKKANVPDKKNPIKLNNNPCRGPNKLPPTIVISMAGITIISGFNANIITNTNFDKAP</sequence>
<evidence type="ECO:0000256" key="1">
    <source>
        <dbReference type="SAM" id="Phobius"/>
    </source>
</evidence>